<dbReference type="EMBL" id="FWFV01000001">
    <property type="protein sequence ID" value="SLN17151.1"/>
    <property type="molecule type" value="Genomic_DNA"/>
</dbReference>
<feature type="domain" description="Hedgehog/Intein (Hint)" evidence="1">
    <location>
        <begin position="16"/>
        <end position="143"/>
    </location>
</feature>
<keyword evidence="3" id="KW-1185">Reference proteome</keyword>
<accession>A0A1Y5RIC8</accession>
<name>A0A1Y5RIC8_9RHOB</name>
<gene>
    <name evidence="2" type="ORF">PAM7066_00463</name>
</gene>
<evidence type="ECO:0000313" key="2">
    <source>
        <dbReference type="EMBL" id="SLN17151.1"/>
    </source>
</evidence>
<dbReference type="RefSeq" id="WP_085852486.1">
    <property type="nucleotide sequence ID" value="NZ_FOPF01000001.1"/>
</dbReference>
<dbReference type="Pfam" id="PF13403">
    <property type="entry name" value="Hint_2"/>
    <property type="match status" value="1"/>
</dbReference>
<sequence>MTRIAADRTVKTQTGLAAGIRVMTLEGPLPVEFLQPGDRIVTRQGVRDLLAIRVSVRQKARAVTIRASALGHHRPEADITVAADHGILVRDWRARALYDADQATVPAANLVDGAHITLRTVAELRSFDLIFDEPQVVYAEGTEVAMTTAMVSA</sequence>
<protein>
    <recommendedName>
        <fullName evidence="1">Hedgehog/Intein (Hint) domain-containing protein</fullName>
    </recommendedName>
</protein>
<dbReference type="InterPro" id="IPR036844">
    <property type="entry name" value="Hint_dom_sf"/>
</dbReference>
<proteinExistence type="predicted"/>
<evidence type="ECO:0000259" key="1">
    <source>
        <dbReference type="Pfam" id="PF13403"/>
    </source>
</evidence>
<dbReference type="SUPFAM" id="SSF51294">
    <property type="entry name" value="Hedgehog/intein (Hint) domain"/>
    <property type="match status" value="1"/>
</dbReference>
<dbReference type="InterPro" id="IPR028992">
    <property type="entry name" value="Hedgehog/Intein_dom"/>
</dbReference>
<reference evidence="2 3" key="1">
    <citation type="submission" date="2017-03" db="EMBL/GenBank/DDBJ databases">
        <authorList>
            <person name="Afonso C.L."/>
            <person name="Miller P.J."/>
            <person name="Scott M.A."/>
            <person name="Spackman E."/>
            <person name="Goraichik I."/>
            <person name="Dimitrov K.M."/>
            <person name="Suarez D.L."/>
            <person name="Swayne D.E."/>
        </authorList>
    </citation>
    <scope>NUCLEOTIDE SEQUENCE [LARGE SCALE GENOMIC DNA]</scope>
    <source>
        <strain evidence="2 3">CECT 7066</strain>
    </source>
</reference>
<evidence type="ECO:0000313" key="3">
    <source>
        <dbReference type="Proteomes" id="UP000193870"/>
    </source>
</evidence>
<dbReference type="STRING" id="315423.SAMN04488020_101463"/>
<dbReference type="OrthoDB" id="7873527at2"/>
<dbReference type="AlphaFoldDB" id="A0A1Y5RIC8"/>
<dbReference type="Proteomes" id="UP000193870">
    <property type="component" value="Unassembled WGS sequence"/>
</dbReference>
<organism evidence="2 3">
    <name type="scientific">Palleronia marisminoris</name>
    <dbReference type="NCBI Taxonomy" id="315423"/>
    <lineage>
        <taxon>Bacteria</taxon>
        <taxon>Pseudomonadati</taxon>
        <taxon>Pseudomonadota</taxon>
        <taxon>Alphaproteobacteria</taxon>
        <taxon>Rhodobacterales</taxon>
        <taxon>Roseobacteraceae</taxon>
        <taxon>Palleronia</taxon>
    </lineage>
</organism>